<dbReference type="AlphaFoldDB" id="A0A7R9L4P6"/>
<name>A0A7R9L4P6_9ACAR</name>
<evidence type="ECO:0000313" key="2">
    <source>
        <dbReference type="Proteomes" id="UP000759131"/>
    </source>
</evidence>
<organism evidence="1">
    <name type="scientific">Medioppia subpectinata</name>
    <dbReference type="NCBI Taxonomy" id="1979941"/>
    <lineage>
        <taxon>Eukaryota</taxon>
        <taxon>Metazoa</taxon>
        <taxon>Ecdysozoa</taxon>
        <taxon>Arthropoda</taxon>
        <taxon>Chelicerata</taxon>
        <taxon>Arachnida</taxon>
        <taxon>Acari</taxon>
        <taxon>Acariformes</taxon>
        <taxon>Sarcoptiformes</taxon>
        <taxon>Oribatida</taxon>
        <taxon>Brachypylina</taxon>
        <taxon>Oppioidea</taxon>
        <taxon>Oppiidae</taxon>
        <taxon>Medioppia</taxon>
    </lineage>
</organism>
<evidence type="ECO:0000313" key="1">
    <source>
        <dbReference type="EMBL" id="CAD7634915.1"/>
    </source>
</evidence>
<feature type="non-terminal residue" evidence="1">
    <location>
        <position position="1"/>
    </location>
</feature>
<dbReference type="Proteomes" id="UP000759131">
    <property type="component" value="Unassembled WGS sequence"/>
</dbReference>
<dbReference type="OrthoDB" id="6508251at2759"/>
<sequence length="154" mass="17761">MKELMDFANKWLLRQERWDVLSAETVSAIIEIVIDPRGEVVSKHILSTFTITEDNPEYQDGVSLHHFTQSKIPILFRVKMLRLWLLPFDPNKYNDKLRPIVPQMQFRDFEPRSLTDTPGEFELCDDVMARLNDAVNAEEITGKVVNVQTLACGA</sequence>
<reference evidence="1" key="1">
    <citation type="submission" date="2020-11" db="EMBL/GenBank/DDBJ databases">
        <authorList>
            <person name="Tran Van P."/>
        </authorList>
    </citation>
    <scope>NUCLEOTIDE SEQUENCE</scope>
</reference>
<dbReference type="EMBL" id="OC870179">
    <property type="protein sequence ID" value="CAD7634915.1"/>
    <property type="molecule type" value="Genomic_DNA"/>
</dbReference>
<keyword evidence="2" id="KW-1185">Reference proteome</keyword>
<accession>A0A7R9L4P6</accession>
<proteinExistence type="predicted"/>
<gene>
    <name evidence="1" type="ORF">OSB1V03_LOCUS15307</name>
</gene>
<dbReference type="EMBL" id="CAJPIZ010015604">
    <property type="protein sequence ID" value="CAG2115345.1"/>
    <property type="molecule type" value="Genomic_DNA"/>
</dbReference>
<protein>
    <submittedName>
        <fullName evidence="1">Uncharacterized protein</fullName>
    </submittedName>
</protein>